<dbReference type="Proteomes" id="UP000630149">
    <property type="component" value="Unassembled WGS sequence"/>
</dbReference>
<sequence>MKQILMSILAIFLPWVVMLINDNPGAAIITLVLQATLIGWIPASMWAWRVVHASTEGEKAEKKGKKPS</sequence>
<evidence type="ECO:0000313" key="6">
    <source>
        <dbReference type="EMBL" id="GGI87588.1"/>
    </source>
</evidence>
<proteinExistence type="inferred from homology"/>
<dbReference type="OrthoDB" id="9810121at2"/>
<organism evidence="6 7">
    <name type="scientific">Legionella impletisoli</name>
    <dbReference type="NCBI Taxonomy" id="343510"/>
    <lineage>
        <taxon>Bacteria</taxon>
        <taxon>Pseudomonadati</taxon>
        <taxon>Pseudomonadota</taxon>
        <taxon>Gammaproteobacteria</taxon>
        <taxon>Legionellales</taxon>
        <taxon>Legionellaceae</taxon>
        <taxon>Legionella</taxon>
    </lineage>
</organism>
<evidence type="ECO:0000256" key="1">
    <source>
        <dbReference type="ARBA" id="ARBA00004370"/>
    </source>
</evidence>
<gene>
    <name evidence="6" type="ORF">GCM10007966_15430</name>
</gene>
<dbReference type="AlphaFoldDB" id="A0A917JXG4"/>
<protein>
    <recommendedName>
        <fullName evidence="8">Proteolipid membrane potential modulator</fullName>
    </recommendedName>
</protein>
<keyword evidence="3" id="KW-0812">Transmembrane</keyword>
<accession>A0A917JXG4</accession>
<keyword evidence="5" id="KW-0472">Membrane</keyword>
<keyword evidence="7" id="KW-1185">Reference proteome</keyword>
<evidence type="ECO:0008006" key="8">
    <source>
        <dbReference type="Google" id="ProtNLM"/>
    </source>
</evidence>
<name>A0A917JXG4_9GAMM</name>
<dbReference type="Pfam" id="PF01679">
    <property type="entry name" value="Pmp3"/>
    <property type="match status" value="1"/>
</dbReference>
<comment type="caution">
    <text evidence="6">The sequence shown here is derived from an EMBL/GenBank/DDBJ whole genome shotgun (WGS) entry which is preliminary data.</text>
</comment>
<keyword evidence="4" id="KW-1133">Transmembrane helix</keyword>
<comment type="similarity">
    <text evidence="2">Belongs to the UPF0057 (PMP3) family.</text>
</comment>
<dbReference type="GO" id="GO:0016020">
    <property type="term" value="C:membrane"/>
    <property type="evidence" value="ECO:0007669"/>
    <property type="project" value="UniProtKB-SubCell"/>
</dbReference>
<evidence type="ECO:0000256" key="3">
    <source>
        <dbReference type="ARBA" id="ARBA00022692"/>
    </source>
</evidence>
<evidence type="ECO:0000256" key="2">
    <source>
        <dbReference type="ARBA" id="ARBA00009530"/>
    </source>
</evidence>
<evidence type="ECO:0000256" key="5">
    <source>
        <dbReference type="ARBA" id="ARBA00023136"/>
    </source>
</evidence>
<dbReference type="InterPro" id="IPR000612">
    <property type="entry name" value="PMP3"/>
</dbReference>
<evidence type="ECO:0000313" key="7">
    <source>
        <dbReference type="Proteomes" id="UP000630149"/>
    </source>
</evidence>
<dbReference type="RefSeq" id="WP_131776880.1">
    <property type="nucleotide sequence ID" value="NZ_BMOB01000006.1"/>
</dbReference>
<dbReference type="EMBL" id="BMOB01000006">
    <property type="protein sequence ID" value="GGI87588.1"/>
    <property type="molecule type" value="Genomic_DNA"/>
</dbReference>
<evidence type="ECO:0000256" key="4">
    <source>
        <dbReference type="ARBA" id="ARBA00022989"/>
    </source>
</evidence>
<reference evidence="6" key="1">
    <citation type="journal article" date="2014" name="Int. J. Syst. Evol. Microbiol.">
        <title>Complete genome sequence of Corynebacterium casei LMG S-19264T (=DSM 44701T), isolated from a smear-ripened cheese.</title>
        <authorList>
            <consortium name="US DOE Joint Genome Institute (JGI-PGF)"/>
            <person name="Walter F."/>
            <person name="Albersmeier A."/>
            <person name="Kalinowski J."/>
            <person name="Ruckert C."/>
        </authorList>
    </citation>
    <scope>NUCLEOTIDE SEQUENCE</scope>
    <source>
        <strain evidence="6">JCM 13919</strain>
    </source>
</reference>
<reference evidence="6" key="2">
    <citation type="submission" date="2020-09" db="EMBL/GenBank/DDBJ databases">
        <authorList>
            <person name="Sun Q."/>
            <person name="Ohkuma M."/>
        </authorList>
    </citation>
    <scope>NUCLEOTIDE SEQUENCE</scope>
    <source>
        <strain evidence="6">JCM 13919</strain>
    </source>
</reference>
<comment type="subcellular location">
    <subcellularLocation>
        <location evidence="1">Membrane</location>
    </subcellularLocation>
</comment>